<dbReference type="PROSITE" id="PS50146">
    <property type="entry name" value="DAGK"/>
    <property type="match status" value="1"/>
</dbReference>
<dbReference type="PANTHER" id="PTHR12358">
    <property type="entry name" value="SPHINGOSINE KINASE"/>
    <property type="match status" value="1"/>
</dbReference>
<keyword evidence="3" id="KW-0808">Transferase</keyword>
<reference evidence="3" key="1">
    <citation type="journal article" date="2022" name="G3 (Bethesda)">
        <title>High quality genome of the basidiomycete yeast Dioszegia hungarica PDD-24b-2 isolated from cloud water.</title>
        <authorList>
            <person name="Jarrige D."/>
            <person name="Haridas S."/>
            <person name="Bleykasten-Grosshans C."/>
            <person name="Joly M."/>
            <person name="Nadalig T."/>
            <person name="Sancelme M."/>
            <person name="Vuilleumier S."/>
            <person name="Grigoriev I.V."/>
            <person name="Amato P."/>
            <person name="Bringel F."/>
        </authorList>
    </citation>
    <scope>NUCLEOTIDE SEQUENCE</scope>
    <source>
        <strain evidence="3">PDD-24b-2</strain>
    </source>
</reference>
<dbReference type="InterPro" id="IPR001206">
    <property type="entry name" value="Diacylglycerol_kinase_cat_dom"/>
</dbReference>
<evidence type="ECO:0000259" key="2">
    <source>
        <dbReference type="PROSITE" id="PS50146"/>
    </source>
</evidence>
<dbReference type="GO" id="GO:0016773">
    <property type="term" value="F:phosphotransferase activity, alcohol group as acceptor"/>
    <property type="evidence" value="ECO:0007669"/>
    <property type="project" value="UniProtKB-ARBA"/>
</dbReference>
<dbReference type="Gene3D" id="2.60.200.40">
    <property type="match status" value="1"/>
</dbReference>
<dbReference type="GO" id="GO:0016020">
    <property type="term" value="C:membrane"/>
    <property type="evidence" value="ECO:0007669"/>
    <property type="project" value="TreeGrafter"/>
</dbReference>
<evidence type="ECO:0000256" key="1">
    <source>
        <dbReference type="SAM" id="MobiDB-lite"/>
    </source>
</evidence>
<sequence>MPARAIDNHQDLPVILHNDQRGLLTIEDGRLDVLQLSKDGRPPKRLLTSSVRNLLRVRLASTPHQKTGHHRLDIHTLLEKGSSLRLSTMHVLVEEANMKEAPLWLETAMRAAYAGVQPFRRVLLLVNPVSGKGKARATVKEQVLPLLEAAGCIVDLKETQHRNHALEIVESMSLDYDVIATASGDGLVYEVINGLAARSDAKKAMRIPIAPIPTGSANALCINLFGVKDTFNIQLACLNLIKGAPLPIDLASVLFLPSNRRQLCFLAVALGLMVDLDIGTEHLRWMGDMRFVLGFIKGIASSKIFKCRLRLKVVEDDKVEMARKAREAARADLRILEVPLAGAKGLDKERDGDEAAKEGPSSEGAVKAEETDAEGDGDGDTESSVEHPEWTDDGPLDWVEPLQPDDTWLVIDSTTTRTASRPHITPKASADGAWRNGDGMLYMYAGLMPWVSRDLNQWPVARPGEGMIDVVIQSIVPRSTLVGAITSAETGGAYWLECQHYYKVSAFVAENLDPRAQPHFTIDGEAFEFSSYHVEVLPRAARVLSLDGRFFVSDFLKKHDQKE</sequence>
<keyword evidence="4" id="KW-1185">Reference proteome</keyword>
<dbReference type="InterPro" id="IPR050187">
    <property type="entry name" value="Lipid_Phosphate_FormReg"/>
</dbReference>
<accession>A0AA38LT38</accession>
<dbReference type="InterPro" id="IPR017438">
    <property type="entry name" value="ATP-NAD_kinase_N"/>
</dbReference>
<comment type="caution">
    <text evidence="3">The sequence shown here is derived from an EMBL/GenBank/DDBJ whole genome shotgun (WGS) entry which is preliminary data.</text>
</comment>
<dbReference type="GO" id="GO:0001727">
    <property type="term" value="F:lipid kinase activity"/>
    <property type="evidence" value="ECO:0007669"/>
    <property type="project" value="UniProtKB-ARBA"/>
</dbReference>
<dbReference type="Pfam" id="PF00781">
    <property type="entry name" value="DAGK_cat"/>
    <property type="match status" value="1"/>
</dbReference>
<name>A0AA38LT38_9TREE</name>
<dbReference type="GO" id="GO:0046512">
    <property type="term" value="P:sphingosine biosynthetic process"/>
    <property type="evidence" value="ECO:0007669"/>
    <property type="project" value="TreeGrafter"/>
</dbReference>
<evidence type="ECO:0000313" key="4">
    <source>
        <dbReference type="Proteomes" id="UP001164286"/>
    </source>
</evidence>
<feature type="compositionally biased region" description="Basic and acidic residues" evidence="1">
    <location>
        <begin position="346"/>
        <end position="357"/>
    </location>
</feature>
<feature type="compositionally biased region" description="Acidic residues" evidence="1">
    <location>
        <begin position="371"/>
        <end position="383"/>
    </location>
</feature>
<dbReference type="RefSeq" id="XP_052941803.1">
    <property type="nucleotide sequence ID" value="XM_053086413.1"/>
</dbReference>
<dbReference type="PANTHER" id="PTHR12358:SF31">
    <property type="entry name" value="ACYLGLYCEROL KINASE, MITOCHONDRIAL"/>
    <property type="match status" value="1"/>
</dbReference>
<gene>
    <name evidence="3" type="ORF">MKK02DRAFT_21420</name>
</gene>
<dbReference type="Gene3D" id="3.40.50.10330">
    <property type="entry name" value="Probable inorganic polyphosphate/atp-NAD kinase, domain 1"/>
    <property type="match status" value="1"/>
</dbReference>
<dbReference type="Proteomes" id="UP001164286">
    <property type="component" value="Unassembled WGS sequence"/>
</dbReference>
<evidence type="ECO:0000313" key="3">
    <source>
        <dbReference type="EMBL" id="KAI9632026.1"/>
    </source>
</evidence>
<keyword evidence="3" id="KW-0418">Kinase</keyword>
<dbReference type="InterPro" id="IPR016064">
    <property type="entry name" value="NAD/diacylglycerol_kinase_sf"/>
</dbReference>
<protein>
    <submittedName>
        <fullName evidence="3">D-erythro-sphingosine kinase</fullName>
    </submittedName>
</protein>
<dbReference type="EMBL" id="JAKWFO010000016">
    <property type="protein sequence ID" value="KAI9632026.1"/>
    <property type="molecule type" value="Genomic_DNA"/>
</dbReference>
<proteinExistence type="predicted"/>
<dbReference type="SMART" id="SM00046">
    <property type="entry name" value="DAGKc"/>
    <property type="match status" value="1"/>
</dbReference>
<feature type="region of interest" description="Disordered" evidence="1">
    <location>
        <begin position="346"/>
        <end position="398"/>
    </location>
</feature>
<feature type="domain" description="DAGKc" evidence="2">
    <location>
        <begin position="117"/>
        <end position="257"/>
    </location>
</feature>
<dbReference type="AlphaFoldDB" id="A0AA38LT38"/>
<dbReference type="GeneID" id="77725614"/>
<organism evidence="3 4">
    <name type="scientific">Dioszegia hungarica</name>
    <dbReference type="NCBI Taxonomy" id="4972"/>
    <lineage>
        <taxon>Eukaryota</taxon>
        <taxon>Fungi</taxon>
        <taxon>Dikarya</taxon>
        <taxon>Basidiomycota</taxon>
        <taxon>Agaricomycotina</taxon>
        <taxon>Tremellomycetes</taxon>
        <taxon>Tremellales</taxon>
        <taxon>Bulleribasidiaceae</taxon>
        <taxon>Dioszegia</taxon>
    </lineage>
</organism>
<dbReference type="GO" id="GO:0005737">
    <property type="term" value="C:cytoplasm"/>
    <property type="evidence" value="ECO:0007669"/>
    <property type="project" value="TreeGrafter"/>
</dbReference>
<dbReference type="SUPFAM" id="SSF111331">
    <property type="entry name" value="NAD kinase/diacylglycerol kinase-like"/>
    <property type="match status" value="1"/>
</dbReference>